<evidence type="ECO:0000259" key="2">
    <source>
        <dbReference type="Pfam" id="PF05305"/>
    </source>
</evidence>
<dbReference type="EMBL" id="BAABFR010000009">
    <property type="protein sequence ID" value="GAA4386164.1"/>
    <property type="molecule type" value="Genomic_DNA"/>
</dbReference>
<keyword evidence="4" id="KW-1185">Reference proteome</keyword>
<gene>
    <name evidence="3" type="ORF">GCM10023147_09030</name>
</gene>
<comment type="caution">
    <text evidence="3">The sequence shown here is derived from an EMBL/GenBank/DDBJ whole genome shotgun (WGS) entry which is preliminary data.</text>
</comment>
<name>A0ABP8J6Y0_9ACTN</name>
<protein>
    <recommendedName>
        <fullName evidence="2">DUF732 domain-containing protein</fullName>
    </recommendedName>
</protein>
<dbReference type="InterPro" id="IPR007969">
    <property type="entry name" value="DUF732"/>
</dbReference>
<feature type="compositionally biased region" description="Low complexity" evidence="1">
    <location>
        <begin position="67"/>
        <end position="86"/>
    </location>
</feature>
<dbReference type="Proteomes" id="UP001500635">
    <property type="component" value="Unassembled WGS sequence"/>
</dbReference>
<feature type="domain" description="DUF732" evidence="2">
    <location>
        <begin position="99"/>
        <end position="172"/>
    </location>
</feature>
<feature type="region of interest" description="Disordered" evidence="1">
    <location>
        <begin position="57"/>
        <end position="93"/>
    </location>
</feature>
<reference evidence="4" key="1">
    <citation type="journal article" date="2019" name="Int. J. Syst. Evol. Microbiol.">
        <title>The Global Catalogue of Microorganisms (GCM) 10K type strain sequencing project: providing services to taxonomists for standard genome sequencing and annotation.</title>
        <authorList>
            <consortium name="The Broad Institute Genomics Platform"/>
            <consortium name="The Broad Institute Genome Sequencing Center for Infectious Disease"/>
            <person name="Wu L."/>
            <person name="Ma J."/>
        </authorList>
    </citation>
    <scope>NUCLEOTIDE SEQUENCE [LARGE SCALE GENOMIC DNA]</scope>
    <source>
        <strain evidence="4">JCM 17688</strain>
    </source>
</reference>
<sequence>MRDRHEIEDGKHTEMVRLHTAAQPRFRRALGVAALAGAIALGATACGGSSTVTAPTAPDLSGGGTASAGPTTLPATGPSSTAAPSGFPGESATPMSAKEKAFVATIRGAGINAPDDVVVLAGNYVCSSVAANPKSSNLEIMIKAMLGPGQTDEQATADAKTLIAKAESGYCKK</sequence>
<proteinExistence type="predicted"/>
<evidence type="ECO:0000256" key="1">
    <source>
        <dbReference type="SAM" id="MobiDB-lite"/>
    </source>
</evidence>
<accession>A0ABP8J6Y0</accession>
<evidence type="ECO:0000313" key="4">
    <source>
        <dbReference type="Proteomes" id="UP001500635"/>
    </source>
</evidence>
<evidence type="ECO:0000313" key="3">
    <source>
        <dbReference type="EMBL" id="GAA4386164.1"/>
    </source>
</evidence>
<organism evidence="3 4">
    <name type="scientific">Tsukamurella soli</name>
    <dbReference type="NCBI Taxonomy" id="644556"/>
    <lineage>
        <taxon>Bacteria</taxon>
        <taxon>Bacillati</taxon>
        <taxon>Actinomycetota</taxon>
        <taxon>Actinomycetes</taxon>
        <taxon>Mycobacteriales</taxon>
        <taxon>Tsukamurellaceae</taxon>
        <taxon>Tsukamurella</taxon>
    </lineage>
</organism>
<dbReference type="Pfam" id="PF05305">
    <property type="entry name" value="DUF732"/>
    <property type="match status" value="1"/>
</dbReference>